<feature type="compositionally biased region" description="Basic and acidic residues" evidence="1">
    <location>
        <begin position="15"/>
        <end position="24"/>
    </location>
</feature>
<evidence type="ECO:0000256" key="2">
    <source>
        <dbReference type="SAM" id="Phobius"/>
    </source>
</evidence>
<comment type="caution">
    <text evidence="3">The sequence shown here is derived from an EMBL/GenBank/DDBJ whole genome shotgun (WGS) entry which is preliminary data.</text>
</comment>
<feature type="transmembrane region" description="Helical" evidence="2">
    <location>
        <begin position="438"/>
        <end position="459"/>
    </location>
</feature>
<dbReference type="GO" id="GO:0016301">
    <property type="term" value="F:kinase activity"/>
    <property type="evidence" value="ECO:0007669"/>
    <property type="project" value="UniProtKB-KW"/>
</dbReference>
<keyword evidence="2" id="KW-0472">Membrane</keyword>
<feature type="region of interest" description="Disordered" evidence="1">
    <location>
        <begin position="1"/>
        <end position="25"/>
    </location>
</feature>
<keyword evidence="3" id="KW-0808">Transferase</keyword>
<feature type="transmembrane region" description="Helical" evidence="2">
    <location>
        <begin position="78"/>
        <end position="95"/>
    </location>
</feature>
<feature type="transmembrane region" description="Helical" evidence="2">
    <location>
        <begin position="31"/>
        <end position="57"/>
    </location>
</feature>
<feature type="transmembrane region" description="Helical" evidence="2">
    <location>
        <begin position="127"/>
        <end position="143"/>
    </location>
</feature>
<feature type="transmembrane region" description="Helical" evidence="2">
    <location>
        <begin position="325"/>
        <end position="346"/>
    </location>
</feature>
<evidence type="ECO:0000313" key="3">
    <source>
        <dbReference type="EMBL" id="GFE53363.1"/>
    </source>
</evidence>
<reference evidence="3" key="1">
    <citation type="submission" date="2019-12" db="EMBL/GenBank/DDBJ databases">
        <title>Genome sequence of Babesia ovis.</title>
        <authorList>
            <person name="Yamagishi J."/>
            <person name="Sevinc F."/>
            <person name="Xuan X."/>
        </authorList>
    </citation>
    <scope>NUCLEOTIDE SEQUENCE</scope>
    <source>
        <strain evidence="3">Selcuk</strain>
    </source>
</reference>
<gene>
    <name evidence="3" type="ORF">BaOVIS_007670</name>
</gene>
<organism evidence="3 4">
    <name type="scientific">Babesia ovis</name>
    <dbReference type="NCBI Taxonomy" id="5869"/>
    <lineage>
        <taxon>Eukaryota</taxon>
        <taxon>Sar</taxon>
        <taxon>Alveolata</taxon>
        <taxon>Apicomplexa</taxon>
        <taxon>Aconoidasida</taxon>
        <taxon>Piroplasmida</taxon>
        <taxon>Babesiidae</taxon>
        <taxon>Babesia</taxon>
    </lineage>
</organism>
<feature type="transmembrane region" description="Helical" evidence="2">
    <location>
        <begin position="188"/>
        <end position="207"/>
    </location>
</feature>
<evidence type="ECO:0000313" key="4">
    <source>
        <dbReference type="Proteomes" id="UP001057455"/>
    </source>
</evidence>
<accession>A0A9W5T8W0</accession>
<feature type="transmembrane region" description="Helical" evidence="2">
    <location>
        <begin position="405"/>
        <end position="426"/>
    </location>
</feature>
<dbReference type="OrthoDB" id="365607at2759"/>
<sequence length="529" mass="58239">MQMTKGLMQNGSRPETPKGQKTAKEPSPIDVLTAIMVALCLYMPDQIAIVAFGQLMVSLKVPAHNAEAYMAKLLGTKALANFLAAPIMIMVNIAFPGNRWISSLCLCALLLTRALLLVVFILPHAAVSFYIILIVQSFVRGLFENQLYPLAADHFTWISISYKASKAIVLVFQALLEIVMTQGPMSVVTSHMLIMFLFTSIATIVWFKQFILADGVDVEPIGKIVGPMCAFGKSVSLESGSGTPCTLLRRRLSSTNSMELQKLQSADLTADSGTGSSPANPEPTFFNVLSMSFSPMMMCLFGWPQKKLYTPWILPYAFVDRNKSAKLNIVLLSIAISIPTVIYFIIQFSPKLKERWTSCPFQAHLAWLFLIPGLCCMPLVFTALHYPGGKLYKLFHNNQGNVAMLYLVLIGSATVLDNMGFIGVAACSKINGKHNENAKRVIAITTFLTHLLTSFTYRISTGYMLVWRKYVNGHVNNAPTSDLTPLERLAFWGSMSMKYAADDLAGEVGGNIHDVVYDKPAMASTPLNK</sequence>
<protein>
    <submittedName>
        <fullName evidence="3">Myosin light chain kinase domain containing protein protein, putative</fullName>
    </submittedName>
</protein>
<proteinExistence type="predicted"/>
<keyword evidence="2" id="KW-0812">Transmembrane</keyword>
<keyword evidence="3" id="KW-0418">Kinase</keyword>
<dbReference type="AlphaFoldDB" id="A0A9W5T8W0"/>
<dbReference type="EMBL" id="BLIY01000006">
    <property type="protein sequence ID" value="GFE53363.1"/>
    <property type="molecule type" value="Genomic_DNA"/>
</dbReference>
<name>A0A9W5T8W0_BABOV</name>
<feature type="compositionally biased region" description="Polar residues" evidence="1">
    <location>
        <begin position="1"/>
        <end position="13"/>
    </location>
</feature>
<evidence type="ECO:0000256" key="1">
    <source>
        <dbReference type="SAM" id="MobiDB-lite"/>
    </source>
</evidence>
<keyword evidence="4" id="KW-1185">Reference proteome</keyword>
<dbReference type="Proteomes" id="UP001057455">
    <property type="component" value="Unassembled WGS sequence"/>
</dbReference>
<feature type="transmembrane region" description="Helical" evidence="2">
    <location>
        <begin position="366"/>
        <end position="384"/>
    </location>
</feature>
<keyword evidence="2" id="KW-1133">Transmembrane helix</keyword>